<proteinExistence type="predicted"/>
<feature type="domain" description="Retropepsin-like aspartic endopeptidase" evidence="1">
    <location>
        <begin position="21"/>
        <end position="110"/>
    </location>
</feature>
<keyword evidence="3" id="KW-1185">Reference proteome</keyword>
<dbReference type="PANTHER" id="PTHR38037">
    <property type="entry name" value="ZN_PROTEASE DOMAIN-CONTAINING PROTEIN"/>
    <property type="match status" value="1"/>
</dbReference>
<dbReference type="AlphaFoldDB" id="A0A4Q0AGJ9"/>
<dbReference type="PANTHER" id="PTHR38037:SF2">
    <property type="entry name" value="ATP-DEPENDENT ZINC PROTEASE DOMAIN-CONTAINING PROTEIN-RELATED"/>
    <property type="match status" value="1"/>
</dbReference>
<protein>
    <recommendedName>
        <fullName evidence="1">Retropepsin-like aspartic endopeptidase domain-containing protein</fullName>
    </recommendedName>
</protein>
<accession>A0A4Q0AGJ9</accession>
<dbReference type="Proteomes" id="UP000289269">
    <property type="component" value="Unassembled WGS sequence"/>
</dbReference>
<dbReference type="Gene3D" id="2.40.70.10">
    <property type="entry name" value="Acid Proteases"/>
    <property type="match status" value="1"/>
</dbReference>
<evidence type="ECO:0000313" key="3">
    <source>
        <dbReference type="Proteomes" id="UP000289269"/>
    </source>
</evidence>
<evidence type="ECO:0000313" key="2">
    <source>
        <dbReference type="EMBL" id="RWZ78069.1"/>
    </source>
</evidence>
<gene>
    <name evidence="2" type="ORF">EOT04_03135</name>
</gene>
<dbReference type="InterPro" id="IPR008503">
    <property type="entry name" value="Asp_endopeptidase"/>
</dbReference>
<dbReference type="Pfam" id="PF05618">
    <property type="entry name" value="Zn_protease"/>
    <property type="match status" value="1"/>
</dbReference>
<reference evidence="2" key="1">
    <citation type="submission" date="2019-01" db="EMBL/GenBank/DDBJ databases">
        <title>Genomic signatures and co-occurrence patterns of the ultra-small Saccharimodia (Patescibacteria phylum) suggest a symbiotic lifestyle.</title>
        <authorList>
            <person name="Lemos L."/>
            <person name="Medeiros J."/>
            <person name="Andreote F."/>
            <person name="Fernandes G."/>
            <person name="Varani A."/>
            <person name="Oliveira G."/>
            <person name="Pylro V."/>
        </authorList>
    </citation>
    <scope>NUCLEOTIDE SEQUENCE [LARGE SCALE GENOMIC DNA]</scope>
    <source>
        <strain evidence="2">AMD01</strain>
    </source>
</reference>
<organism evidence="2 3">
    <name type="scientific">Candidatus Chaera renei</name>
    <dbReference type="NCBI Taxonomy" id="2506947"/>
    <lineage>
        <taxon>Bacteria</taxon>
        <taxon>Candidatus Saccharimonadota</taxon>
        <taxon>Candidatus Saccharimonadia</taxon>
        <taxon>Candidatus Saccharimonadales</taxon>
        <taxon>Candidatus Saccharimonadaceae</taxon>
        <taxon>Candidatus Chaera</taxon>
    </lineage>
</organism>
<dbReference type="InterPro" id="IPR021109">
    <property type="entry name" value="Peptidase_aspartic_dom_sf"/>
</dbReference>
<dbReference type="EMBL" id="SCKW01000039">
    <property type="protein sequence ID" value="RWZ78069.1"/>
    <property type="molecule type" value="Genomic_DNA"/>
</dbReference>
<evidence type="ECO:0000259" key="1">
    <source>
        <dbReference type="Pfam" id="PF05618"/>
    </source>
</evidence>
<sequence>MSRNNPNDQRSTQRLKDERVILGCQEWVSIPGWGIKRILAKIDTGAYTGAIHCEEVKVVTQKGQEFLTFKPLNKRQPAQKTEIFRKLAVKSTSGHRAVRYVVPAEIVIND</sequence>
<feature type="non-terminal residue" evidence="2">
    <location>
        <position position="110"/>
    </location>
</feature>
<dbReference type="SUPFAM" id="SSF50630">
    <property type="entry name" value="Acid proteases"/>
    <property type="match status" value="1"/>
</dbReference>
<comment type="caution">
    <text evidence="2">The sequence shown here is derived from an EMBL/GenBank/DDBJ whole genome shotgun (WGS) entry which is preliminary data.</text>
</comment>
<name>A0A4Q0AGJ9_9BACT</name>